<feature type="region of interest" description="Disordered" evidence="5">
    <location>
        <begin position="77"/>
        <end position="134"/>
    </location>
</feature>
<evidence type="ECO:0000256" key="1">
    <source>
        <dbReference type="ARBA" id="ARBA00004123"/>
    </source>
</evidence>
<dbReference type="GO" id="GO:0051315">
    <property type="term" value="P:attachment of mitotic spindle microtubules to kinetochore"/>
    <property type="evidence" value="ECO:0007669"/>
    <property type="project" value="TreeGrafter"/>
</dbReference>
<dbReference type="GO" id="GO:0019237">
    <property type="term" value="F:centromeric DNA binding"/>
    <property type="evidence" value="ECO:0007669"/>
    <property type="project" value="InterPro"/>
</dbReference>
<feature type="compositionally biased region" description="Polar residues" evidence="5">
    <location>
        <begin position="118"/>
        <end position="134"/>
    </location>
</feature>
<evidence type="ECO:0000256" key="4">
    <source>
        <dbReference type="ARBA" id="ARBA00023242"/>
    </source>
</evidence>
<feature type="region of interest" description="Disordered" evidence="5">
    <location>
        <begin position="22"/>
        <end position="59"/>
    </location>
</feature>
<comment type="similarity">
    <text evidence="2">Belongs to the CENP-C/MIF2 family.</text>
</comment>
<keyword evidence="4" id="KW-0539">Nucleus</keyword>
<dbReference type="InterPro" id="IPR011051">
    <property type="entry name" value="RmlC_Cupin_sf"/>
</dbReference>
<keyword evidence="9" id="KW-1185">Reference proteome</keyword>
<dbReference type="InterPro" id="IPR028929">
    <property type="entry name" value="Mif2_N"/>
</dbReference>
<reference evidence="8" key="1">
    <citation type="submission" date="2020-11" db="EMBL/GenBank/DDBJ databases">
        <title>Kefir isolates.</title>
        <authorList>
            <person name="Marcisauskas S."/>
            <person name="Kim Y."/>
            <person name="Blasche S."/>
        </authorList>
    </citation>
    <scope>NUCLEOTIDE SEQUENCE</scope>
    <source>
        <strain evidence="8">Olga-1</strain>
    </source>
</reference>
<dbReference type="GO" id="GO:0051382">
    <property type="term" value="P:kinetochore assembly"/>
    <property type="evidence" value="ECO:0007669"/>
    <property type="project" value="InterPro"/>
</dbReference>
<protein>
    <recommendedName>
        <fullName evidence="10">Mif2/CENP-C cupin domain-containing protein</fullName>
    </recommendedName>
</protein>
<gene>
    <name evidence="8" type="ORF">C6P40_002542</name>
</gene>
<feature type="compositionally biased region" description="Polar residues" evidence="5">
    <location>
        <begin position="535"/>
        <end position="544"/>
    </location>
</feature>
<evidence type="ECO:0000259" key="7">
    <source>
        <dbReference type="Pfam" id="PF15624"/>
    </source>
</evidence>
<proteinExistence type="inferred from homology"/>
<feature type="compositionally biased region" description="Low complexity" evidence="5">
    <location>
        <begin position="84"/>
        <end position="102"/>
    </location>
</feature>
<feature type="domain" description="Mif2 N-terminal" evidence="7">
    <location>
        <begin position="14"/>
        <end position="130"/>
    </location>
</feature>
<dbReference type="InterPro" id="IPR025974">
    <property type="entry name" value="Mif2/CENP-C_cupin"/>
</dbReference>
<dbReference type="SUPFAM" id="SSF51182">
    <property type="entry name" value="RmlC-like cupins"/>
    <property type="match status" value="1"/>
</dbReference>
<feature type="region of interest" description="Disordered" evidence="5">
    <location>
        <begin position="395"/>
        <end position="424"/>
    </location>
</feature>
<evidence type="ECO:0008006" key="10">
    <source>
        <dbReference type="Google" id="ProtNLM"/>
    </source>
</evidence>
<dbReference type="InterPro" id="IPR028386">
    <property type="entry name" value="CENP-C/Mif2/cnp3"/>
</dbReference>
<dbReference type="PANTHER" id="PTHR16684:SF11">
    <property type="entry name" value="CENTROMERE PROTEIN C"/>
    <property type="match status" value="1"/>
</dbReference>
<evidence type="ECO:0000313" key="8">
    <source>
        <dbReference type="EMBL" id="KAG0687305.1"/>
    </source>
</evidence>
<dbReference type="CDD" id="cd06993">
    <property type="entry name" value="cupin_CENP-C_C"/>
    <property type="match status" value="1"/>
</dbReference>
<name>A0A9P7BEP8_9ASCO</name>
<evidence type="ECO:0000259" key="6">
    <source>
        <dbReference type="Pfam" id="PF11699"/>
    </source>
</evidence>
<dbReference type="AlphaFoldDB" id="A0A9P7BEP8"/>
<dbReference type="GO" id="GO:0000776">
    <property type="term" value="C:kinetochore"/>
    <property type="evidence" value="ECO:0007669"/>
    <property type="project" value="InterPro"/>
</dbReference>
<evidence type="ECO:0000313" key="9">
    <source>
        <dbReference type="Proteomes" id="UP000697127"/>
    </source>
</evidence>
<evidence type="ECO:0000256" key="5">
    <source>
        <dbReference type="SAM" id="MobiDB-lite"/>
    </source>
</evidence>
<dbReference type="InterPro" id="IPR014710">
    <property type="entry name" value="RmlC-like_jellyroll"/>
</dbReference>
<feature type="domain" description="Mif2/CENP-C cupin" evidence="6">
    <location>
        <begin position="586"/>
        <end position="672"/>
    </location>
</feature>
<dbReference type="Proteomes" id="UP000697127">
    <property type="component" value="Unassembled WGS sequence"/>
</dbReference>
<dbReference type="GO" id="GO:0005634">
    <property type="term" value="C:nucleus"/>
    <property type="evidence" value="ECO:0007669"/>
    <property type="project" value="UniProtKB-SubCell"/>
</dbReference>
<accession>A0A9P7BEP8</accession>
<comment type="subcellular location">
    <subcellularLocation>
        <location evidence="1">Nucleus</location>
    </subcellularLocation>
</comment>
<dbReference type="Gene3D" id="2.60.120.10">
    <property type="entry name" value="Jelly Rolls"/>
    <property type="match status" value="1"/>
</dbReference>
<organism evidence="8 9">
    <name type="scientific">Pichia californica</name>
    <dbReference type="NCBI Taxonomy" id="460514"/>
    <lineage>
        <taxon>Eukaryota</taxon>
        <taxon>Fungi</taxon>
        <taxon>Dikarya</taxon>
        <taxon>Ascomycota</taxon>
        <taxon>Saccharomycotina</taxon>
        <taxon>Pichiomycetes</taxon>
        <taxon>Pichiales</taxon>
        <taxon>Pichiaceae</taxon>
        <taxon>Pichia</taxon>
    </lineage>
</organism>
<dbReference type="Pfam" id="PF11699">
    <property type="entry name" value="CENP-C_C"/>
    <property type="match status" value="1"/>
</dbReference>
<dbReference type="Pfam" id="PF15624">
    <property type="entry name" value="Mif2_N"/>
    <property type="match status" value="1"/>
</dbReference>
<keyword evidence="3" id="KW-0238">DNA-binding</keyword>
<evidence type="ECO:0000256" key="3">
    <source>
        <dbReference type="ARBA" id="ARBA00023125"/>
    </source>
</evidence>
<comment type="caution">
    <text evidence="8">The sequence shown here is derived from an EMBL/GenBank/DDBJ whole genome shotgun (WGS) entry which is preliminary data.</text>
</comment>
<evidence type="ECO:0000256" key="2">
    <source>
        <dbReference type="ARBA" id="ARBA00010291"/>
    </source>
</evidence>
<dbReference type="EMBL" id="PUHW01000282">
    <property type="protein sequence ID" value="KAG0687305.1"/>
    <property type="molecule type" value="Genomic_DNA"/>
</dbReference>
<feature type="region of interest" description="Disordered" evidence="5">
    <location>
        <begin position="511"/>
        <end position="544"/>
    </location>
</feature>
<dbReference type="PANTHER" id="PTHR16684">
    <property type="entry name" value="CENTROMERE PROTEIN C"/>
    <property type="match status" value="1"/>
</dbReference>
<dbReference type="GO" id="GO:0051455">
    <property type="term" value="P:spindle attachment to meiosis I kinetochore"/>
    <property type="evidence" value="ECO:0007669"/>
    <property type="project" value="TreeGrafter"/>
</dbReference>
<sequence>MNGYRHSDAGFYPGKVGRKTGFQVVRTPKRGSNGLEDPKDFFLSDDEFESQETATTSPVKRLSMRYNKLKEFENSKLNSNSMLTPTTKITTAATTETTTSNTPLPPPSFSSPVRHKSNSNAEQQSSVSIQSPLSKLTEKVRNMNWLTKTASLVTPAEYSTPSKPNSHVQEKSEAEAEISVENIVAHNIESTTTNNNSNKDSNVQNLSDDEIDKEIERAADIGTPIQYKVRTLTSIMGSPGINKSQSEGHTIKTSSKLTKNIALNKNTKNSKFEDQRITNQVPEKKHGSSPIKLPVEPEKASNKVITAKQKKVKAEIPKELLRRSGRTRVAPIARWKNEKIVYKNEKINGVIVKTVKDILHTEEDYTPLHGSQNSQGKIDPTKKVYVDLSNSETVVNKRSRNSVKAKPTNSRSDTVQKKKPIPKKITEKVNEKELTKKPKVVKLKEPTNPKVLVQKEKKVVPEPPIVTKSTKRGLKRKMDTPETISKKQKAILEFNGSHDIDNVVDDIDIDNDNDINNDSGSDDAGFGDGEEKNDTPTTSWQRTTEKSLTLSIFEGPGTEKQVERTVAYAPNSYKNVTTIKSDEEYFKVGTLFDQDCEFCGGGIIELPAASKKAVKSNHDTYFIFYVICGTVEVTLSRNAFTVTQGCSFEIPMGNYYQFLNTGGEMAKMMFVQAKYVVIGDNNSDSESGSGSDETSDGN</sequence>